<proteinExistence type="predicted"/>
<organism evidence="2 3">
    <name type="scientific">Lipingzhangella rawalii</name>
    <dbReference type="NCBI Taxonomy" id="2055835"/>
    <lineage>
        <taxon>Bacteria</taxon>
        <taxon>Bacillati</taxon>
        <taxon>Actinomycetota</taxon>
        <taxon>Actinomycetes</taxon>
        <taxon>Streptosporangiales</taxon>
        <taxon>Nocardiopsidaceae</taxon>
        <taxon>Lipingzhangella</taxon>
    </lineage>
</organism>
<evidence type="ECO:0000313" key="2">
    <source>
        <dbReference type="EMBL" id="MDS1271914.1"/>
    </source>
</evidence>
<dbReference type="Proteomes" id="UP001250214">
    <property type="component" value="Unassembled WGS sequence"/>
</dbReference>
<comment type="caution">
    <text evidence="2">The sequence shown here is derived from an EMBL/GenBank/DDBJ whole genome shotgun (WGS) entry which is preliminary data.</text>
</comment>
<dbReference type="RefSeq" id="WP_310913470.1">
    <property type="nucleotide sequence ID" value="NZ_JAVLVT010000008.1"/>
</dbReference>
<protein>
    <submittedName>
        <fullName evidence="2">DUF1416 domain-containing protein</fullName>
    </submittedName>
</protein>
<feature type="region of interest" description="Disordered" evidence="1">
    <location>
        <begin position="1"/>
        <end position="20"/>
    </location>
</feature>
<reference evidence="3" key="1">
    <citation type="submission" date="2023-07" db="EMBL/GenBank/DDBJ databases">
        <title>Novel species in the genus Lipingzhangella isolated from Sambhar Salt Lake.</title>
        <authorList>
            <person name="Jiya N."/>
            <person name="Kajale S."/>
            <person name="Sharma A."/>
        </authorList>
    </citation>
    <scope>NUCLEOTIDE SEQUENCE [LARGE SCALE GENOMIC DNA]</scope>
    <source>
        <strain evidence="3">LS1_29</strain>
    </source>
</reference>
<evidence type="ECO:0000256" key="1">
    <source>
        <dbReference type="SAM" id="MobiDB-lite"/>
    </source>
</evidence>
<accession>A0ABU2HAL7</accession>
<gene>
    <name evidence="2" type="ORF">RIF23_16600</name>
</gene>
<dbReference type="SUPFAM" id="SSF49478">
    <property type="entry name" value="Cna protein B-type domain"/>
    <property type="match status" value="1"/>
</dbReference>
<feature type="compositionally biased region" description="Gly residues" evidence="1">
    <location>
        <begin position="1"/>
        <end position="11"/>
    </location>
</feature>
<sequence>MSAGNGCGAPEGGVTLTDGQAEDQAVIQGTVTRDAQPLRGAYARLLNTDGEFAGEVATGDEGTFRFFAADGDWRIRVLASQGFSAEYEVTAQTGKVVDLQVHA</sequence>
<name>A0ABU2HAL7_9ACTN</name>
<dbReference type="EMBL" id="JAVLVT010000008">
    <property type="protein sequence ID" value="MDS1271914.1"/>
    <property type="molecule type" value="Genomic_DNA"/>
</dbReference>
<keyword evidence="3" id="KW-1185">Reference proteome</keyword>
<dbReference type="Gene3D" id="2.60.40.1120">
    <property type="entry name" value="Carboxypeptidase-like, regulatory domain"/>
    <property type="match status" value="1"/>
</dbReference>
<evidence type="ECO:0000313" key="3">
    <source>
        <dbReference type="Proteomes" id="UP001250214"/>
    </source>
</evidence>
<dbReference type="InterPro" id="IPR010814">
    <property type="entry name" value="DUF1416"/>
</dbReference>
<dbReference type="Pfam" id="PF07210">
    <property type="entry name" value="DUF1416"/>
    <property type="match status" value="1"/>
</dbReference>